<name>A0AAX6GNB5_IRIPA</name>
<dbReference type="EMBL" id="JANAVB010017847">
    <property type="protein sequence ID" value="KAJ6830144.1"/>
    <property type="molecule type" value="Genomic_DNA"/>
</dbReference>
<organism evidence="2 3">
    <name type="scientific">Iris pallida</name>
    <name type="common">Sweet iris</name>
    <dbReference type="NCBI Taxonomy" id="29817"/>
    <lineage>
        <taxon>Eukaryota</taxon>
        <taxon>Viridiplantae</taxon>
        <taxon>Streptophyta</taxon>
        <taxon>Embryophyta</taxon>
        <taxon>Tracheophyta</taxon>
        <taxon>Spermatophyta</taxon>
        <taxon>Magnoliopsida</taxon>
        <taxon>Liliopsida</taxon>
        <taxon>Asparagales</taxon>
        <taxon>Iridaceae</taxon>
        <taxon>Iridoideae</taxon>
        <taxon>Irideae</taxon>
        <taxon>Iris</taxon>
    </lineage>
</organism>
<feature type="region of interest" description="Disordered" evidence="1">
    <location>
        <begin position="35"/>
        <end position="192"/>
    </location>
</feature>
<evidence type="ECO:0000313" key="3">
    <source>
        <dbReference type="Proteomes" id="UP001140949"/>
    </source>
</evidence>
<keyword evidence="3" id="KW-1185">Reference proteome</keyword>
<dbReference type="Proteomes" id="UP001140949">
    <property type="component" value="Unassembled WGS sequence"/>
</dbReference>
<proteinExistence type="predicted"/>
<accession>A0AAX6GNB5</accession>
<reference evidence="2" key="1">
    <citation type="journal article" date="2023" name="GigaByte">
        <title>Genome assembly of the bearded iris, Iris pallida Lam.</title>
        <authorList>
            <person name="Bruccoleri R.E."/>
            <person name="Oakeley E.J."/>
            <person name="Faust A.M.E."/>
            <person name="Altorfer M."/>
            <person name="Dessus-Babus S."/>
            <person name="Burckhardt D."/>
            <person name="Oertli M."/>
            <person name="Naumann U."/>
            <person name="Petersen F."/>
            <person name="Wong J."/>
        </authorList>
    </citation>
    <scope>NUCLEOTIDE SEQUENCE</scope>
    <source>
        <strain evidence="2">GSM-AAB239-AS_SAM_17_03QT</strain>
    </source>
</reference>
<comment type="caution">
    <text evidence="2">The sequence shown here is derived from an EMBL/GenBank/DDBJ whole genome shotgun (WGS) entry which is preliminary data.</text>
</comment>
<sequence>MQILRSKRNSSPSSACTRAVAWSAYSNFAAAATTVPASLDPSPGGVSSKDVAISPNVSVRLYLPNTTNPADKGSTSWTTTTAGPSASNSRSLPSTTRTPAPSRRGPTPSSSRSSTASLLSTASPSPTTTRGRPSSGRSAPTRTSGWSSAGMRRRCSSRGTARAPTSPTTPPPPPRSGGYGSRGWSWCTPTSG</sequence>
<reference evidence="2" key="2">
    <citation type="submission" date="2023-04" db="EMBL/GenBank/DDBJ databases">
        <authorList>
            <person name="Bruccoleri R.E."/>
            <person name="Oakeley E.J."/>
            <person name="Faust A.-M."/>
            <person name="Dessus-Babus S."/>
            <person name="Altorfer M."/>
            <person name="Burckhardt D."/>
            <person name="Oertli M."/>
            <person name="Naumann U."/>
            <person name="Petersen F."/>
            <person name="Wong J."/>
        </authorList>
    </citation>
    <scope>NUCLEOTIDE SEQUENCE</scope>
    <source>
        <strain evidence="2">GSM-AAB239-AS_SAM_17_03QT</strain>
        <tissue evidence="2">Leaf</tissue>
    </source>
</reference>
<protein>
    <submittedName>
        <fullName evidence="2">Tuliposide A-converting enzyme 1, chloroplastic</fullName>
    </submittedName>
</protein>
<feature type="compositionally biased region" description="Low complexity" evidence="1">
    <location>
        <begin position="89"/>
        <end position="145"/>
    </location>
</feature>
<dbReference type="AlphaFoldDB" id="A0AAX6GNB5"/>
<feature type="compositionally biased region" description="Polar residues" evidence="1">
    <location>
        <begin position="64"/>
        <end position="88"/>
    </location>
</feature>
<evidence type="ECO:0000313" key="2">
    <source>
        <dbReference type="EMBL" id="KAJ6830144.1"/>
    </source>
</evidence>
<gene>
    <name evidence="2" type="ORF">M6B38_125710</name>
</gene>
<evidence type="ECO:0000256" key="1">
    <source>
        <dbReference type="SAM" id="MobiDB-lite"/>
    </source>
</evidence>